<evidence type="ECO:0000259" key="3">
    <source>
        <dbReference type="PROSITE" id="PS51670"/>
    </source>
</evidence>
<dbReference type="Proteomes" id="UP001642483">
    <property type="component" value="Unassembled WGS sequence"/>
</dbReference>
<reference evidence="4 5" key="1">
    <citation type="submission" date="2024-02" db="EMBL/GenBank/DDBJ databases">
        <authorList>
            <person name="Daric V."/>
            <person name="Darras S."/>
        </authorList>
    </citation>
    <scope>NUCLEOTIDE SEQUENCE [LARGE SCALE GENOMIC DNA]</scope>
</reference>
<feature type="signal peptide" evidence="2">
    <location>
        <begin position="1"/>
        <end position="21"/>
    </location>
</feature>
<dbReference type="PROSITE" id="PS51670">
    <property type="entry name" value="SHKT"/>
    <property type="match status" value="2"/>
</dbReference>
<feature type="chain" id="PRO_5046064700" description="ShKT domain-containing protein" evidence="2">
    <location>
        <begin position="22"/>
        <end position="199"/>
    </location>
</feature>
<comment type="caution">
    <text evidence="4">The sequence shown here is derived from an EMBL/GenBank/DDBJ whole genome shotgun (WGS) entry which is preliminary data.</text>
</comment>
<dbReference type="SMART" id="SM00254">
    <property type="entry name" value="ShKT"/>
    <property type="match status" value="3"/>
</dbReference>
<protein>
    <recommendedName>
        <fullName evidence="3">ShKT domain-containing protein</fullName>
    </recommendedName>
</protein>
<organism evidence="4 5">
    <name type="scientific">Clavelina lepadiformis</name>
    <name type="common">Light-bulb sea squirt</name>
    <name type="synonym">Ascidia lepadiformis</name>
    <dbReference type="NCBI Taxonomy" id="159417"/>
    <lineage>
        <taxon>Eukaryota</taxon>
        <taxon>Metazoa</taxon>
        <taxon>Chordata</taxon>
        <taxon>Tunicata</taxon>
        <taxon>Ascidiacea</taxon>
        <taxon>Aplousobranchia</taxon>
        <taxon>Clavelinidae</taxon>
        <taxon>Clavelina</taxon>
    </lineage>
</organism>
<keyword evidence="5" id="KW-1185">Reference proteome</keyword>
<dbReference type="InterPro" id="IPR003582">
    <property type="entry name" value="ShKT_dom"/>
</dbReference>
<name>A0ABP0FYZ2_CLALP</name>
<dbReference type="EMBL" id="CAWYQH010000098">
    <property type="protein sequence ID" value="CAK8684812.1"/>
    <property type="molecule type" value="Genomic_DNA"/>
</dbReference>
<keyword evidence="2" id="KW-0732">Signal</keyword>
<evidence type="ECO:0000313" key="5">
    <source>
        <dbReference type="Proteomes" id="UP001642483"/>
    </source>
</evidence>
<dbReference type="PANTHER" id="PTHR21724">
    <property type="entry name" value="SHKT DOMAIN-CONTAINING PROTEIN"/>
    <property type="match status" value="1"/>
</dbReference>
<evidence type="ECO:0000256" key="1">
    <source>
        <dbReference type="PROSITE-ProRule" id="PRU01005"/>
    </source>
</evidence>
<comment type="caution">
    <text evidence="1">Lacks conserved residue(s) required for the propagation of feature annotation.</text>
</comment>
<accession>A0ABP0FYZ2</accession>
<evidence type="ECO:0000313" key="4">
    <source>
        <dbReference type="EMBL" id="CAK8684812.1"/>
    </source>
</evidence>
<dbReference type="PANTHER" id="PTHR21724:SF109">
    <property type="entry name" value="SHKT DOMAIN-CONTAINING PROTEIN"/>
    <property type="match status" value="1"/>
</dbReference>
<feature type="domain" description="ShKT" evidence="3">
    <location>
        <begin position="145"/>
        <end position="182"/>
    </location>
</feature>
<evidence type="ECO:0000256" key="2">
    <source>
        <dbReference type="SAM" id="SignalP"/>
    </source>
</evidence>
<dbReference type="Pfam" id="PF01549">
    <property type="entry name" value="ShK"/>
    <property type="match status" value="3"/>
</dbReference>
<feature type="domain" description="ShKT" evidence="3">
    <location>
        <begin position="41"/>
        <end position="72"/>
    </location>
</feature>
<proteinExistence type="predicted"/>
<sequence length="199" mass="22477">MTKYFWIISAVLLIAANESFSQNVIRNVAQQKLAVLCRGICKDKNLLCPVFALNCENNPGLQLYCAKTCGVCDQCPKVLKPGRPRSAKDGECEMGSCKDIWEPVLCERYKKRNLCYAVEDTCRKTCDVCRTCKLPPPPPPCTPDCKDTNDSCDYWNKQKYCDVKKGFPDVRNEVCRRTCGVCTYCPPEEEGLTLPPRPE</sequence>
<gene>
    <name evidence="4" type="ORF">CVLEPA_LOCUS15926</name>
</gene>